<dbReference type="PANTHER" id="PTHR12147">
    <property type="entry name" value="METALLOPEPTIDASE M28 FAMILY MEMBER"/>
    <property type="match status" value="1"/>
</dbReference>
<proteinExistence type="predicted"/>
<dbReference type="Pfam" id="PF04389">
    <property type="entry name" value="Peptidase_M28"/>
    <property type="match status" value="1"/>
</dbReference>
<evidence type="ECO:0000313" key="2">
    <source>
        <dbReference type="EMBL" id="GAL83737.1"/>
    </source>
</evidence>
<accession>A0A098LBG6</accession>
<dbReference type="Gene3D" id="3.40.630.10">
    <property type="entry name" value="Zn peptidases"/>
    <property type="match status" value="1"/>
</dbReference>
<dbReference type="EMBL" id="BBLT01000002">
    <property type="protein sequence ID" value="GAL83737.1"/>
    <property type="molecule type" value="Genomic_DNA"/>
</dbReference>
<dbReference type="AlphaFoldDB" id="A0A098LBG6"/>
<reference evidence="2 3" key="1">
    <citation type="submission" date="2014-09" db="EMBL/GenBank/DDBJ databases">
        <title>Sporocytophaga myxococcoides PG-01 genome sequencing.</title>
        <authorList>
            <person name="Liu L."/>
            <person name="Gao P.J."/>
            <person name="Chen G.J."/>
            <person name="Wang L.S."/>
        </authorList>
    </citation>
    <scope>NUCLEOTIDE SEQUENCE [LARGE SCALE GENOMIC DNA]</scope>
    <source>
        <strain evidence="2 3">PG-01</strain>
    </source>
</reference>
<organism evidence="2 3">
    <name type="scientific">Sporocytophaga myxococcoides</name>
    <dbReference type="NCBI Taxonomy" id="153721"/>
    <lineage>
        <taxon>Bacteria</taxon>
        <taxon>Pseudomonadati</taxon>
        <taxon>Bacteroidota</taxon>
        <taxon>Cytophagia</taxon>
        <taxon>Cytophagales</taxon>
        <taxon>Cytophagaceae</taxon>
        <taxon>Sporocytophaga</taxon>
    </lineage>
</organism>
<dbReference type="SUPFAM" id="SSF53187">
    <property type="entry name" value="Zn-dependent exopeptidases"/>
    <property type="match status" value="1"/>
</dbReference>
<protein>
    <recommendedName>
        <fullName evidence="1">Peptidase M28 domain-containing protein</fullName>
    </recommendedName>
</protein>
<evidence type="ECO:0000259" key="1">
    <source>
        <dbReference type="Pfam" id="PF04389"/>
    </source>
</evidence>
<dbReference type="RefSeq" id="WP_045459382.1">
    <property type="nucleotide sequence ID" value="NZ_BBLT01000002.1"/>
</dbReference>
<dbReference type="InterPro" id="IPR007484">
    <property type="entry name" value="Peptidase_M28"/>
</dbReference>
<gene>
    <name evidence="2" type="ORF">MYP_964</name>
</gene>
<dbReference type="Proteomes" id="UP000030185">
    <property type="component" value="Unassembled WGS sequence"/>
</dbReference>
<dbReference type="GO" id="GO:0008235">
    <property type="term" value="F:metalloexopeptidase activity"/>
    <property type="evidence" value="ECO:0007669"/>
    <property type="project" value="InterPro"/>
</dbReference>
<dbReference type="GO" id="GO:0006508">
    <property type="term" value="P:proteolysis"/>
    <property type="evidence" value="ECO:0007669"/>
    <property type="project" value="InterPro"/>
</dbReference>
<comment type="caution">
    <text evidence="2">The sequence shown here is derived from an EMBL/GenBank/DDBJ whole genome shotgun (WGS) entry which is preliminary data.</text>
</comment>
<dbReference type="eggNOG" id="COG2234">
    <property type="taxonomic scope" value="Bacteria"/>
</dbReference>
<name>A0A098LBG6_9BACT</name>
<dbReference type="InterPro" id="IPR045175">
    <property type="entry name" value="M28_fam"/>
</dbReference>
<dbReference type="PANTHER" id="PTHR12147:SF26">
    <property type="entry name" value="PEPTIDASE M28 DOMAIN-CONTAINING PROTEIN"/>
    <property type="match status" value="1"/>
</dbReference>
<feature type="domain" description="Peptidase M28" evidence="1">
    <location>
        <begin position="222"/>
        <end position="417"/>
    </location>
</feature>
<evidence type="ECO:0000313" key="3">
    <source>
        <dbReference type="Proteomes" id="UP000030185"/>
    </source>
</evidence>
<dbReference type="STRING" id="153721.MYP_964"/>
<sequence>MRKNLAFFLAIAVFTANKCFSQDISRVRAYLDTLCSPSMHGRGANFDGAKTAADFIKSEFQKSGLKPIRDDYFQHFQYDVNCFEGRISLQTDKKKLVTGKDYIANCISRGGHGNVRALFLDTMVFYNENALKSFLSKKTKNKAVIYDVKFYNKLIEKPEILDKIHEGKCIIELHDKKLTASLSQKQFSNSFFQVAKSSFPDGTKKVRFKLDAILKKNYSSQNVIGIVEGSGKSDSVIIISAHYDHLGTMGKKVYFPGANDNASGVSMLLELAKYYSQKENRPKFTIVFMAFGAEEIGLIGSRYFTENPLFPLKKIKFMINLDLLGTGDDGMTVVNATLHPEEYNKLLEINETLKLLPAIKRRGPAANSDHFFFSEKGVPAFFFYTLGGISAYHDVMDRPETLPLTRFKEVFSLITTFVKKI</sequence>
<keyword evidence="3" id="KW-1185">Reference proteome</keyword>